<keyword evidence="1" id="KW-0175">Coiled coil</keyword>
<evidence type="ECO:0000259" key="2">
    <source>
        <dbReference type="Pfam" id="PF05670"/>
    </source>
</evidence>
<dbReference type="Proteomes" id="UP000809243">
    <property type="component" value="Unassembled WGS sequence"/>
</dbReference>
<feature type="coiled-coil region" evidence="1">
    <location>
        <begin position="8"/>
        <end position="58"/>
    </location>
</feature>
<dbReference type="GO" id="GO:0000049">
    <property type="term" value="F:tRNA binding"/>
    <property type="evidence" value="ECO:0007669"/>
    <property type="project" value="TreeGrafter"/>
</dbReference>
<dbReference type="GO" id="GO:0043023">
    <property type="term" value="F:ribosomal large subunit binding"/>
    <property type="evidence" value="ECO:0007669"/>
    <property type="project" value="TreeGrafter"/>
</dbReference>
<sequence>MEVEIDLRKSVEENASEYFEKSKKAKRKLEGLLNAIKETEQRAEKMQERQEKKKLSRKKQFQWFHAFHWFRSSSGLLVVGGKSAKSNESLVKKHLEKGDLFLHADIQGGSATVIKSAGKEIPRQDLREAAEFSAVHSKAWQQGLVAVDVYAVNEGQVSKKAKSGEALGTGSFMIYGKRQWFRKTPLVFAVGLLKEGQSFCIIAGPPTAVKKHCTLSFEIVRGKQKRSDAAKKLLRLFEAKSGKNAISLEEVIAALPGESLGIKERF</sequence>
<dbReference type="EMBL" id="JAFGDB010000095">
    <property type="protein sequence ID" value="MBN2067880.1"/>
    <property type="molecule type" value="Genomic_DNA"/>
</dbReference>
<feature type="domain" description="NFACT RNA-binding" evidence="2">
    <location>
        <begin position="67"/>
        <end position="176"/>
    </location>
</feature>
<evidence type="ECO:0000313" key="4">
    <source>
        <dbReference type="Proteomes" id="UP000809243"/>
    </source>
</evidence>
<accession>A0A939CAK8</accession>
<comment type="caution">
    <text evidence="3">The sequence shown here is derived from an EMBL/GenBank/DDBJ whole genome shotgun (WGS) entry which is preliminary data.</text>
</comment>
<dbReference type="Pfam" id="PF05670">
    <property type="entry name" value="NFACT-R_1"/>
    <property type="match status" value="1"/>
</dbReference>
<name>A0A939CAK8_9ARCH</name>
<gene>
    <name evidence="3" type="ORF">JW744_05415</name>
</gene>
<proteinExistence type="predicted"/>
<dbReference type="GO" id="GO:1990112">
    <property type="term" value="C:RQC complex"/>
    <property type="evidence" value="ECO:0007669"/>
    <property type="project" value="TreeGrafter"/>
</dbReference>
<evidence type="ECO:0000256" key="1">
    <source>
        <dbReference type="SAM" id="Coils"/>
    </source>
</evidence>
<protein>
    <submittedName>
        <fullName evidence="3">DUF814 domain-containing protein</fullName>
    </submittedName>
</protein>
<organism evidence="3 4">
    <name type="scientific">Candidatus Iainarchaeum sp</name>
    <dbReference type="NCBI Taxonomy" id="3101447"/>
    <lineage>
        <taxon>Archaea</taxon>
        <taxon>Candidatus Iainarchaeota</taxon>
        <taxon>Candidatus Iainarchaeia</taxon>
        <taxon>Candidatus Iainarchaeales</taxon>
        <taxon>Candidatus Iainarchaeaceae</taxon>
        <taxon>Candidatus Iainarchaeum</taxon>
    </lineage>
</organism>
<evidence type="ECO:0000313" key="3">
    <source>
        <dbReference type="EMBL" id="MBN2067880.1"/>
    </source>
</evidence>
<reference evidence="3" key="1">
    <citation type="submission" date="2021-01" db="EMBL/GenBank/DDBJ databases">
        <title>Active Sulfur Cycling in an Early Earth Analoge.</title>
        <authorList>
            <person name="Hahn C.R."/>
            <person name="Youssef N.H."/>
            <person name="Elshahed M."/>
        </authorList>
    </citation>
    <scope>NUCLEOTIDE SEQUENCE</scope>
    <source>
        <strain evidence="3">Zod_Metabat.1151</strain>
    </source>
</reference>
<dbReference type="InterPro" id="IPR051608">
    <property type="entry name" value="RQC_Subunit_NEMF"/>
</dbReference>
<dbReference type="PANTHER" id="PTHR15239:SF6">
    <property type="entry name" value="RIBOSOME QUALITY CONTROL COMPLEX SUBUNIT NEMF"/>
    <property type="match status" value="1"/>
</dbReference>
<dbReference type="AlphaFoldDB" id="A0A939CAK8"/>
<dbReference type="GO" id="GO:0072344">
    <property type="term" value="P:rescue of stalled ribosome"/>
    <property type="evidence" value="ECO:0007669"/>
    <property type="project" value="TreeGrafter"/>
</dbReference>
<dbReference type="PANTHER" id="PTHR15239">
    <property type="entry name" value="NUCLEAR EXPORT MEDIATOR FACTOR NEMF"/>
    <property type="match status" value="1"/>
</dbReference>
<dbReference type="InterPro" id="IPR008532">
    <property type="entry name" value="NFACT_RNA-bd"/>
</dbReference>